<proteinExistence type="predicted"/>
<reference evidence="3" key="1">
    <citation type="submission" date="2024-07" db="EMBL/GenBank/DDBJ databases">
        <title>Two chromosome-level genome assemblies of Korean endemic species Abeliophyllum distichum and Forsythia ovata (Oleaceae).</title>
        <authorList>
            <person name="Jang H."/>
        </authorList>
    </citation>
    <scope>NUCLEOTIDE SEQUENCE [LARGE SCALE GENOMIC DNA]</scope>
</reference>
<organism evidence="2 3">
    <name type="scientific">Forsythia ovata</name>
    <dbReference type="NCBI Taxonomy" id="205694"/>
    <lineage>
        <taxon>Eukaryota</taxon>
        <taxon>Viridiplantae</taxon>
        <taxon>Streptophyta</taxon>
        <taxon>Embryophyta</taxon>
        <taxon>Tracheophyta</taxon>
        <taxon>Spermatophyta</taxon>
        <taxon>Magnoliopsida</taxon>
        <taxon>eudicotyledons</taxon>
        <taxon>Gunneridae</taxon>
        <taxon>Pentapetalae</taxon>
        <taxon>asterids</taxon>
        <taxon>lamiids</taxon>
        <taxon>Lamiales</taxon>
        <taxon>Oleaceae</taxon>
        <taxon>Forsythieae</taxon>
        <taxon>Forsythia</taxon>
    </lineage>
</organism>
<keyword evidence="3" id="KW-1185">Reference proteome</keyword>
<evidence type="ECO:0000313" key="2">
    <source>
        <dbReference type="EMBL" id="KAL2501205.1"/>
    </source>
</evidence>
<gene>
    <name evidence="2" type="ORF">Fot_35053</name>
</gene>
<dbReference type="AlphaFoldDB" id="A0ABD1SKF2"/>
<feature type="region of interest" description="Disordered" evidence="1">
    <location>
        <begin position="1"/>
        <end position="43"/>
    </location>
</feature>
<evidence type="ECO:0000256" key="1">
    <source>
        <dbReference type="SAM" id="MobiDB-lite"/>
    </source>
</evidence>
<comment type="caution">
    <text evidence="2">The sequence shown here is derived from an EMBL/GenBank/DDBJ whole genome shotgun (WGS) entry which is preliminary data.</text>
</comment>
<protein>
    <submittedName>
        <fullName evidence="2">Uncharacterized protein</fullName>
    </submittedName>
</protein>
<name>A0ABD1SKF2_9LAMI</name>
<evidence type="ECO:0000313" key="3">
    <source>
        <dbReference type="Proteomes" id="UP001604277"/>
    </source>
</evidence>
<dbReference type="EMBL" id="JBFOLJ010000010">
    <property type="protein sequence ID" value="KAL2501205.1"/>
    <property type="molecule type" value="Genomic_DNA"/>
</dbReference>
<sequence length="137" mass="15760">METAKRSPGRRGNQNWRNECLLSGGKTNKEDKNKPKNPTYTSNISHIKHQHGEMDDRDQEIKCQSNKTIGRMKNQKVAVSVCKQEGDEFKPNRESNLFFIFNQNKEMRMRKSRAGPPPDTAIARFSASVNIHIDEND</sequence>
<dbReference type="Proteomes" id="UP001604277">
    <property type="component" value="Unassembled WGS sequence"/>
</dbReference>
<accession>A0ABD1SKF2</accession>